<sequence>MNAKEMWSKFIVQSPQHEKEVYTAWQYGAAVDKLAQLTLEGVKTATSSNHRLYEIENEPLPYVGEFSIILNSKDEAVCIIQTKTVAIYSFQDVPEEIAYKEGEGNRTLAYWREVHEEFFSNEFTVYGLSFSEKMLVVCEEFEKVYPI</sequence>
<dbReference type="InterPro" id="IPR007374">
    <property type="entry name" value="ASCH_domain"/>
</dbReference>
<dbReference type="Pfam" id="PF04266">
    <property type="entry name" value="ASCH"/>
    <property type="match status" value="1"/>
</dbReference>
<dbReference type="Gene3D" id="3.10.400.10">
    <property type="entry name" value="Sulfate adenylyltransferase"/>
    <property type="match status" value="1"/>
</dbReference>
<evidence type="ECO:0000313" key="3">
    <source>
        <dbReference type="Proteomes" id="UP000273326"/>
    </source>
</evidence>
<dbReference type="RefSeq" id="WP_126109868.1">
    <property type="nucleotide sequence ID" value="NZ_CP034465.1"/>
</dbReference>
<dbReference type="OrthoDB" id="9807542at2"/>
<accession>A0A3Q9BKF8</accession>
<dbReference type="Proteomes" id="UP000273326">
    <property type="component" value="Chromosome"/>
</dbReference>
<evidence type="ECO:0000259" key="1">
    <source>
        <dbReference type="SMART" id="SM01022"/>
    </source>
</evidence>
<dbReference type="SMART" id="SM01022">
    <property type="entry name" value="ASCH"/>
    <property type="match status" value="1"/>
</dbReference>
<protein>
    <submittedName>
        <fullName evidence="2">ASCH domain-containing protein</fullName>
    </submittedName>
</protein>
<proteinExistence type="predicted"/>
<dbReference type="InterPro" id="IPR009326">
    <property type="entry name" value="DUF984"/>
</dbReference>
<feature type="domain" description="ASCH" evidence="1">
    <location>
        <begin position="25"/>
        <end position="145"/>
    </location>
</feature>
<dbReference type="KEGG" id="jeh:EJN90_07265"/>
<evidence type="ECO:0000313" key="2">
    <source>
        <dbReference type="EMBL" id="AZP04446.1"/>
    </source>
</evidence>
<dbReference type="AlphaFoldDB" id="A0A3Q9BKF8"/>
<gene>
    <name evidence="2" type="ORF">EJN90_07265</name>
</gene>
<dbReference type="SUPFAM" id="SSF88697">
    <property type="entry name" value="PUA domain-like"/>
    <property type="match status" value="1"/>
</dbReference>
<dbReference type="CDD" id="cd06553">
    <property type="entry name" value="ASCH_Ef3133_like"/>
    <property type="match status" value="1"/>
</dbReference>
<reference evidence="3" key="1">
    <citation type="submission" date="2018-12" db="EMBL/GenBank/DDBJ databases">
        <title>Complete genome sequencing of Jeotgalibaca sp. H21T32.</title>
        <authorList>
            <person name="Bae J.-W."/>
            <person name="Lee S.-Y."/>
        </authorList>
    </citation>
    <scope>NUCLEOTIDE SEQUENCE [LARGE SCALE GENOMIC DNA]</scope>
    <source>
        <strain evidence="3">H21T32</strain>
    </source>
</reference>
<dbReference type="PIRSF" id="PIRSF021320">
    <property type="entry name" value="DUF984"/>
    <property type="match status" value="1"/>
</dbReference>
<keyword evidence="3" id="KW-1185">Reference proteome</keyword>
<dbReference type="PANTHER" id="PTHR39203">
    <property type="entry name" value="CYTOPLASMIC PROTEIN-RELATED"/>
    <property type="match status" value="1"/>
</dbReference>
<name>A0A3Q9BKF8_9LACT</name>
<dbReference type="EMBL" id="CP034465">
    <property type="protein sequence ID" value="AZP04446.1"/>
    <property type="molecule type" value="Genomic_DNA"/>
</dbReference>
<dbReference type="PANTHER" id="PTHR39203:SF1">
    <property type="entry name" value="CYTOPLASMIC PROTEIN"/>
    <property type="match status" value="1"/>
</dbReference>
<organism evidence="2 3">
    <name type="scientific">Jeotgalibaca ciconiae</name>
    <dbReference type="NCBI Taxonomy" id="2496265"/>
    <lineage>
        <taxon>Bacteria</taxon>
        <taxon>Bacillati</taxon>
        <taxon>Bacillota</taxon>
        <taxon>Bacilli</taxon>
        <taxon>Lactobacillales</taxon>
        <taxon>Carnobacteriaceae</taxon>
        <taxon>Jeotgalibaca</taxon>
    </lineage>
</organism>
<dbReference type="InterPro" id="IPR015947">
    <property type="entry name" value="PUA-like_sf"/>
</dbReference>